<feature type="transmembrane region" description="Helical" evidence="1">
    <location>
        <begin position="92"/>
        <end position="109"/>
    </location>
</feature>
<dbReference type="EMBL" id="AXCN02001411">
    <property type="status" value="NOT_ANNOTATED_CDS"/>
    <property type="molecule type" value="Genomic_DNA"/>
</dbReference>
<protein>
    <submittedName>
        <fullName evidence="2">Uncharacterized protein</fullName>
    </submittedName>
</protein>
<keyword evidence="1" id="KW-0472">Membrane</keyword>
<keyword evidence="3" id="KW-1185">Reference proteome</keyword>
<dbReference type="AlphaFoldDB" id="A0A182QBZ7"/>
<keyword evidence="1" id="KW-0812">Transmembrane</keyword>
<reference evidence="3" key="1">
    <citation type="submission" date="2014-01" db="EMBL/GenBank/DDBJ databases">
        <title>The Genome Sequence of Anopheles farauti FAR1 (V2).</title>
        <authorList>
            <consortium name="The Broad Institute Genomics Platform"/>
            <person name="Neafsey D.E."/>
            <person name="Besansky N."/>
            <person name="Howell P."/>
            <person name="Walton C."/>
            <person name="Young S.K."/>
            <person name="Zeng Q."/>
            <person name="Gargeya S."/>
            <person name="Fitzgerald M."/>
            <person name="Haas B."/>
            <person name="Abouelleil A."/>
            <person name="Allen A.W."/>
            <person name="Alvarado L."/>
            <person name="Arachchi H.M."/>
            <person name="Berlin A.M."/>
            <person name="Chapman S.B."/>
            <person name="Gainer-Dewar J."/>
            <person name="Goldberg J."/>
            <person name="Griggs A."/>
            <person name="Gujja S."/>
            <person name="Hansen M."/>
            <person name="Howarth C."/>
            <person name="Imamovic A."/>
            <person name="Ireland A."/>
            <person name="Larimer J."/>
            <person name="McCowan C."/>
            <person name="Murphy C."/>
            <person name="Pearson M."/>
            <person name="Poon T.W."/>
            <person name="Priest M."/>
            <person name="Roberts A."/>
            <person name="Saif S."/>
            <person name="Shea T."/>
            <person name="Sisk P."/>
            <person name="Sykes S."/>
            <person name="Wortman J."/>
            <person name="Nusbaum C."/>
            <person name="Birren B."/>
        </authorList>
    </citation>
    <scope>NUCLEOTIDE SEQUENCE [LARGE SCALE GENOMIC DNA]</scope>
    <source>
        <strain evidence="3">FAR1</strain>
    </source>
</reference>
<dbReference type="Proteomes" id="UP000075886">
    <property type="component" value="Unassembled WGS sequence"/>
</dbReference>
<evidence type="ECO:0000313" key="3">
    <source>
        <dbReference type="Proteomes" id="UP000075886"/>
    </source>
</evidence>
<dbReference type="VEuPathDB" id="VectorBase:AFAF007138"/>
<accession>A0A182QBZ7</accession>
<evidence type="ECO:0000256" key="1">
    <source>
        <dbReference type="SAM" id="Phobius"/>
    </source>
</evidence>
<organism evidence="2 3">
    <name type="scientific">Anopheles farauti</name>
    <dbReference type="NCBI Taxonomy" id="69004"/>
    <lineage>
        <taxon>Eukaryota</taxon>
        <taxon>Metazoa</taxon>
        <taxon>Ecdysozoa</taxon>
        <taxon>Arthropoda</taxon>
        <taxon>Hexapoda</taxon>
        <taxon>Insecta</taxon>
        <taxon>Pterygota</taxon>
        <taxon>Neoptera</taxon>
        <taxon>Endopterygota</taxon>
        <taxon>Diptera</taxon>
        <taxon>Nematocera</taxon>
        <taxon>Culicoidea</taxon>
        <taxon>Culicidae</taxon>
        <taxon>Anophelinae</taxon>
        <taxon>Anopheles</taxon>
    </lineage>
</organism>
<proteinExistence type="predicted"/>
<feature type="transmembrane region" description="Helical" evidence="1">
    <location>
        <begin position="115"/>
        <end position="138"/>
    </location>
</feature>
<reference evidence="2" key="2">
    <citation type="submission" date="2020-05" db="UniProtKB">
        <authorList>
            <consortium name="EnsemblMetazoa"/>
        </authorList>
    </citation>
    <scope>IDENTIFICATION</scope>
    <source>
        <strain evidence="2">FAR1</strain>
    </source>
</reference>
<feature type="transmembrane region" description="Helical" evidence="1">
    <location>
        <begin position="185"/>
        <end position="203"/>
    </location>
</feature>
<keyword evidence="1" id="KW-1133">Transmembrane helix</keyword>
<sequence>MVTRKYKDAQNVTSCVSASEKLLLLRRLPVVAVACLRRWTLRSGRWHLSVGRPLRILWVAGLGRRILALGYGDRCVRLLVVGRMGRIDGGTGRSRGALLLLLLLLLTGYDGSGTARLLLIARDGRLTVLGLLLLLLLLRVGRRVVRTGTTGHYPTGIGGCRVGRGGRGRHGRWRDHTTTGCDGRLLWLLALLLLLLLLLTGEWDQRRSEPAPYRDSPLDTAVAGASDTLPIGRDSHPVGHRVPVDRTVPDLDRQRHRHWPLRPHPDTRGNRGAVVAVAHLDHPGVDTVPVADPVARIRHGAVCSVHQAEALADTHPDPPHYRPHWLHHRQPLHPGTVNHPALAALVHRQHRPARRYVLLRIGQVGQVDEVPVQRHLVRHALASLARELKLLYRLNQARILVQYLLDVHRARRRALSPVWGIASASTTRIRHLLSLLLGEMGDQ</sequence>
<name>A0A182QBZ7_9DIPT</name>
<evidence type="ECO:0000313" key="2">
    <source>
        <dbReference type="EnsemblMetazoa" id="AFAF007138-PA"/>
    </source>
</evidence>
<dbReference type="EnsemblMetazoa" id="AFAF007138-RA">
    <property type="protein sequence ID" value="AFAF007138-PA"/>
    <property type="gene ID" value="AFAF007138"/>
</dbReference>